<evidence type="ECO:0000256" key="2">
    <source>
        <dbReference type="ARBA" id="ARBA00022741"/>
    </source>
</evidence>
<evidence type="ECO:0000256" key="4">
    <source>
        <dbReference type="ARBA" id="ARBA00022840"/>
    </source>
</evidence>
<name>A0A5C5W011_9PLAN</name>
<feature type="domain" description="Protein kinase" evidence="7">
    <location>
        <begin position="169"/>
        <end position="477"/>
    </location>
</feature>
<accession>A0A5C5W011</accession>
<keyword evidence="6" id="KW-0472">Membrane</keyword>
<dbReference type="Proteomes" id="UP000317243">
    <property type="component" value="Unassembled WGS sequence"/>
</dbReference>
<keyword evidence="9" id="KW-1185">Reference proteome</keyword>
<comment type="caution">
    <text evidence="8">The sequence shown here is derived from an EMBL/GenBank/DDBJ whole genome shotgun (WGS) entry which is preliminary data.</text>
</comment>
<dbReference type="InterPro" id="IPR000719">
    <property type="entry name" value="Prot_kinase_dom"/>
</dbReference>
<dbReference type="EC" id="2.7.11.1" evidence="8"/>
<evidence type="ECO:0000256" key="3">
    <source>
        <dbReference type="ARBA" id="ARBA00022777"/>
    </source>
</evidence>
<protein>
    <submittedName>
        <fullName evidence="8">Serine/threonine-protein kinase PknB</fullName>
        <ecNumber evidence="8">2.7.11.1</ecNumber>
    </submittedName>
</protein>
<feature type="transmembrane region" description="Helical" evidence="6">
    <location>
        <begin position="584"/>
        <end position="609"/>
    </location>
</feature>
<dbReference type="OrthoDB" id="6111975at2"/>
<dbReference type="EMBL" id="SIHI01000033">
    <property type="protein sequence ID" value="TWT43092.1"/>
    <property type="molecule type" value="Genomic_DNA"/>
</dbReference>
<sequence length="740" mass="83381">MAKLPFNDRDFQNETSQTNLHETQHILSTAIDSFIAAWAVAEETGPPILSDFLPQDAPARQEILVELIKIDLEQRWNEFELPKRLTEYFEEFPELLQKQIPVELVYEEYFCRQRSEPSVTIEDYFREFPDLENELRRFIQHSPHPTVLQGGAVAESFRDLRVGETIDDFDLLIRLGEGTFATVFLARQNSMQRLVAVKVSANKGTEPQTLAQLDHDYIVRVYDQRVIESPPVRLLYMQYLPGGTLESLIKRVQSTPANRRSGQLLIDVLDESLEAKGETTPPDSLLRKEIARMDWAQTVCWIAIRIAKALGYASSRGVLHRDLKPANVLMTSDGTPKLADFNISFSRQVEGASPAEYFGGSLAYMSPEQLKACTGSGEIQAEDLDVRSDLFSLGVVLWELLVGERPFADPRQLRLDSQTLEDMIAAREEGVSREKLEEAAKSAPPGLIRILQKSLHSDREQRWQTAQDMIDRLEQCLDPRARELIDPEPGHWQRTALRWTTPIILALNLIPNAFSAVGNLLYNQREIFAEIAPEQSFETILAVINGVAFPVGISIVILMAARIRRAIVGPEAVRKRPGVRRDSLLIGHRCALICLLLWVIAGFAYPVAIRMTGTVVPWTSYLHIVGSLVIFGLIATAYPFFLVTWFSLEVLYPSLLRLGIGGGQDRQDLLLLRDHLQRYLVMAASIPMLAVSAVTIVSVDLLWVAQLLCFGGLAAFAAAFWFYRRIEGDLDVFLRLSSPD</sequence>
<dbReference type="Gene3D" id="1.10.510.10">
    <property type="entry name" value="Transferase(Phosphotransferase) domain 1"/>
    <property type="match status" value="2"/>
</dbReference>
<dbReference type="CDD" id="cd14014">
    <property type="entry name" value="STKc_PknB_like"/>
    <property type="match status" value="1"/>
</dbReference>
<keyword evidence="6" id="KW-0812">Transmembrane</keyword>
<organism evidence="8 9">
    <name type="scientific">Thalassoglobus neptunius</name>
    <dbReference type="NCBI Taxonomy" id="1938619"/>
    <lineage>
        <taxon>Bacteria</taxon>
        <taxon>Pseudomonadati</taxon>
        <taxon>Planctomycetota</taxon>
        <taxon>Planctomycetia</taxon>
        <taxon>Planctomycetales</taxon>
        <taxon>Planctomycetaceae</taxon>
        <taxon>Thalassoglobus</taxon>
    </lineage>
</organism>
<feature type="transmembrane region" description="Helical" evidence="6">
    <location>
        <begin position="621"/>
        <end position="648"/>
    </location>
</feature>
<dbReference type="PROSITE" id="PS00108">
    <property type="entry name" value="PROTEIN_KINASE_ST"/>
    <property type="match status" value="1"/>
</dbReference>
<keyword evidence="6" id="KW-1133">Transmembrane helix</keyword>
<evidence type="ECO:0000259" key="7">
    <source>
        <dbReference type="PROSITE" id="PS50011"/>
    </source>
</evidence>
<dbReference type="SUPFAM" id="SSF56112">
    <property type="entry name" value="Protein kinase-like (PK-like)"/>
    <property type="match status" value="1"/>
</dbReference>
<dbReference type="GO" id="GO:0005524">
    <property type="term" value="F:ATP binding"/>
    <property type="evidence" value="ECO:0007669"/>
    <property type="project" value="UniProtKB-UniRule"/>
</dbReference>
<dbReference type="SMART" id="SM00220">
    <property type="entry name" value="S_TKc"/>
    <property type="match status" value="1"/>
</dbReference>
<evidence type="ECO:0000313" key="8">
    <source>
        <dbReference type="EMBL" id="TWT43092.1"/>
    </source>
</evidence>
<keyword evidence="2 5" id="KW-0547">Nucleotide-binding</keyword>
<dbReference type="PANTHER" id="PTHR43289">
    <property type="entry name" value="MITOGEN-ACTIVATED PROTEIN KINASE KINASE KINASE 20-RELATED"/>
    <property type="match status" value="1"/>
</dbReference>
<evidence type="ECO:0000256" key="1">
    <source>
        <dbReference type="ARBA" id="ARBA00022679"/>
    </source>
</evidence>
<dbReference type="AlphaFoldDB" id="A0A5C5W011"/>
<keyword evidence="4 5" id="KW-0067">ATP-binding</keyword>
<feature type="binding site" evidence="5">
    <location>
        <position position="198"/>
    </location>
    <ligand>
        <name>ATP</name>
        <dbReference type="ChEBI" id="CHEBI:30616"/>
    </ligand>
</feature>
<keyword evidence="3 8" id="KW-0418">Kinase</keyword>
<dbReference type="PANTHER" id="PTHR43289:SF34">
    <property type="entry name" value="SERINE_THREONINE-PROTEIN KINASE YBDM-RELATED"/>
    <property type="match status" value="1"/>
</dbReference>
<evidence type="ECO:0000256" key="6">
    <source>
        <dbReference type="SAM" id="Phobius"/>
    </source>
</evidence>
<dbReference type="PROSITE" id="PS00107">
    <property type="entry name" value="PROTEIN_KINASE_ATP"/>
    <property type="match status" value="1"/>
</dbReference>
<feature type="transmembrane region" description="Helical" evidence="6">
    <location>
        <begin position="540"/>
        <end position="563"/>
    </location>
</feature>
<dbReference type="InterPro" id="IPR017441">
    <property type="entry name" value="Protein_kinase_ATP_BS"/>
</dbReference>
<dbReference type="InterPro" id="IPR008271">
    <property type="entry name" value="Ser/Thr_kinase_AS"/>
</dbReference>
<dbReference type="Pfam" id="PF00069">
    <property type="entry name" value="Pkinase"/>
    <property type="match status" value="1"/>
</dbReference>
<proteinExistence type="predicted"/>
<evidence type="ECO:0000313" key="9">
    <source>
        <dbReference type="Proteomes" id="UP000317243"/>
    </source>
</evidence>
<keyword evidence="1 8" id="KW-0808">Transferase</keyword>
<dbReference type="InterPro" id="IPR011009">
    <property type="entry name" value="Kinase-like_dom_sf"/>
</dbReference>
<feature type="transmembrane region" description="Helical" evidence="6">
    <location>
        <begin position="679"/>
        <end position="697"/>
    </location>
</feature>
<dbReference type="PROSITE" id="PS50011">
    <property type="entry name" value="PROTEIN_KINASE_DOM"/>
    <property type="match status" value="1"/>
</dbReference>
<evidence type="ECO:0000256" key="5">
    <source>
        <dbReference type="PROSITE-ProRule" id="PRU10141"/>
    </source>
</evidence>
<gene>
    <name evidence="8" type="primary">pknB_17</name>
    <name evidence="8" type="ORF">KOR42_44980</name>
</gene>
<dbReference type="GO" id="GO:0004674">
    <property type="term" value="F:protein serine/threonine kinase activity"/>
    <property type="evidence" value="ECO:0007669"/>
    <property type="project" value="UniProtKB-EC"/>
</dbReference>
<feature type="transmembrane region" description="Helical" evidence="6">
    <location>
        <begin position="703"/>
        <end position="723"/>
    </location>
</feature>
<reference evidence="8 9" key="1">
    <citation type="submission" date="2019-02" db="EMBL/GenBank/DDBJ databases">
        <title>Deep-cultivation of Planctomycetes and their phenomic and genomic characterization uncovers novel biology.</title>
        <authorList>
            <person name="Wiegand S."/>
            <person name="Jogler M."/>
            <person name="Boedeker C."/>
            <person name="Pinto D."/>
            <person name="Vollmers J."/>
            <person name="Rivas-Marin E."/>
            <person name="Kohn T."/>
            <person name="Peeters S.H."/>
            <person name="Heuer A."/>
            <person name="Rast P."/>
            <person name="Oberbeckmann S."/>
            <person name="Bunk B."/>
            <person name="Jeske O."/>
            <person name="Meyerdierks A."/>
            <person name="Storesund J.E."/>
            <person name="Kallscheuer N."/>
            <person name="Luecker S."/>
            <person name="Lage O.M."/>
            <person name="Pohl T."/>
            <person name="Merkel B.J."/>
            <person name="Hornburger P."/>
            <person name="Mueller R.-W."/>
            <person name="Bruemmer F."/>
            <person name="Labrenz M."/>
            <person name="Spormann A.M."/>
            <person name="Op Den Camp H."/>
            <person name="Overmann J."/>
            <person name="Amann R."/>
            <person name="Jetten M.S.M."/>
            <person name="Mascher T."/>
            <person name="Medema M.H."/>
            <person name="Devos D.P."/>
            <person name="Kaster A.-K."/>
            <person name="Ovreas L."/>
            <person name="Rohde M."/>
            <person name="Galperin M.Y."/>
            <person name="Jogler C."/>
        </authorList>
    </citation>
    <scope>NUCLEOTIDE SEQUENCE [LARGE SCALE GENOMIC DNA]</scope>
    <source>
        <strain evidence="8 9">KOR42</strain>
    </source>
</reference>